<dbReference type="EMBL" id="CP018477">
    <property type="protein sequence ID" value="ASV73931.1"/>
    <property type="molecule type" value="Genomic_DNA"/>
</dbReference>
<dbReference type="Pfam" id="PF02894">
    <property type="entry name" value="GFO_IDH_MocA_C"/>
    <property type="match status" value="1"/>
</dbReference>
<gene>
    <name evidence="4" type="ORF">THTE_1329</name>
</gene>
<reference evidence="4 5" key="1">
    <citation type="journal article" name="Front. Microbiol.">
        <title>Sugar Metabolism of the First Thermophilic Planctomycete Thermogutta terrifontis: Comparative Genomic and Transcriptomic Approaches.</title>
        <authorList>
            <person name="Elcheninov A.G."/>
            <person name="Menzel P."/>
            <person name="Gudbergsdottir S.R."/>
            <person name="Slesarev A.I."/>
            <person name="Kadnikov V.V."/>
            <person name="Krogh A."/>
            <person name="Bonch-Osmolovskaya E.A."/>
            <person name="Peng X."/>
            <person name="Kublanov I.V."/>
        </authorList>
    </citation>
    <scope>NUCLEOTIDE SEQUENCE [LARGE SCALE GENOMIC DNA]</scope>
    <source>
        <strain evidence="4 5">R1</strain>
    </source>
</reference>
<name>A0A286RD99_9BACT</name>
<dbReference type="PANTHER" id="PTHR43818">
    <property type="entry name" value="BCDNA.GH03377"/>
    <property type="match status" value="1"/>
</dbReference>
<dbReference type="Proteomes" id="UP000215086">
    <property type="component" value="Chromosome"/>
</dbReference>
<dbReference type="InterPro" id="IPR004104">
    <property type="entry name" value="Gfo/Idh/MocA-like_OxRdtase_C"/>
</dbReference>
<proteinExistence type="predicted"/>
<feature type="region of interest" description="Disordered" evidence="1">
    <location>
        <begin position="410"/>
        <end position="446"/>
    </location>
</feature>
<dbReference type="NCBIfam" id="TIGR01409">
    <property type="entry name" value="TAT_signal_seq"/>
    <property type="match status" value="1"/>
</dbReference>
<dbReference type="AlphaFoldDB" id="A0A286RD99"/>
<dbReference type="Gene3D" id="3.30.360.10">
    <property type="entry name" value="Dihydrodipicolinate Reductase, domain 2"/>
    <property type="match status" value="1"/>
</dbReference>
<keyword evidence="4" id="KW-0560">Oxidoreductase</keyword>
<dbReference type="Pfam" id="PF01408">
    <property type="entry name" value="GFO_IDH_MocA"/>
    <property type="match status" value="1"/>
</dbReference>
<evidence type="ECO:0000259" key="3">
    <source>
        <dbReference type="Pfam" id="PF02894"/>
    </source>
</evidence>
<dbReference type="RefSeq" id="WP_095414397.1">
    <property type="nucleotide sequence ID" value="NZ_CP018477.1"/>
</dbReference>
<dbReference type="InterPro" id="IPR000683">
    <property type="entry name" value="Gfo/Idh/MocA-like_OxRdtase_N"/>
</dbReference>
<protein>
    <submittedName>
        <fullName evidence="4">Myo-inositol 2-dehydrogenase</fullName>
        <ecNumber evidence="4">1.1.1.18</ecNumber>
    </submittedName>
</protein>
<dbReference type="GO" id="GO:0000166">
    <property type="term" value="F:nucleotide binding"/>
    <property type="evidence" value="ECO:0007669"/>
    <property type="project" value="InterPro"/>
</dbReference>
<organism evidence="4 5">
    <name type="scientific">Thermogutta terrifontis</name>
    <dbReference type="NCBI Taxonomy" id="1331910"/>
    <lineage>
        <taxon>Bacteria</taxon>
        <taxon>Pseudomonadati</taxon>
        <taxon>Planctomycetota</taxon>
        <taxon>Planctomycetia</taxon>
        <taxon>Pirellulales</taxon>
        <taxon>Thermoguttaceae</taxon>
        <taxon>Thermogutta</taxon>
    </lineage>
</organism>
<dbReference type="InterPro" id="IPR050463">
    <property type="entry name" value="Gfo/Idh/MocA_oxidrdct_glycsds"/>
</dbReference>
<dbReference type="PANTHER" id="PTHR43818:SF5">
    <property type="entry name" value="OXIDOREDUCTASE FAMILY PROTEIN"/>
    <property type="match status" value="1"/>
</dbReference>
<dbReference type="GO" id="GO:0050112">
    <property type="term" value="F:inositol 2-dehydrogenase (NAD+) activity"/>
    <property type="evidence" value="ECO:0007669"/>
    <property type="project" value="UniProtKB-EC"/>
</dbReference>
<dbReference type="InterPro" id="IPR019546">
    <property type="entry name" value="TAT_signal_bac_arc"/>
</dbReference>
<keyword evidence="5" id="KW-1185">Reference proteome</keyword>
<dbReference type="OrthoDB" id="253515at2"/>
<dbReference type="Gene3D" id="3.40.50.720">
    <property type="entry name" value="NAD(P)-binding Rossmann-like Domain"/>
    <property type="match status" value="1"/>
</dbReference>
<dbReference type="InterPro" id="IPR036291">
    <property type="entry name" value="NAD(P)-bd_dom_sf"/>
</dbReference>
<dbReference type="InterPro" id="IPR006311">
    <property type="entry name" value="TAT_signal"/>
</dbReference>
<evidence type="ECO:0000256" key="1">
    <source>
        <dbReference type="SAM" id="MobiDB-lite"/>
    </source>
</evidence>
<sequence>MTRNSRSGNSAWSRREFLARTGATAAAVLGGLEMSRAAHAAGSDIIKVGMIGCGGRCSGAAAQALNTGPDVRLVAMCDIFESKVKAARENLKKIHPDKVIVDDDHCFVGLDGYKKVIEASDVVLIACASKFHPMYSEEAIKAGKHVFVEKPHGIDPVGVRRMQAACDLAKEKGLSIVSGLQSRFDFGWQECMKRIHDGMIGDIVAIQAMFLRGPYQVMSRKPEHTELQFQFWNWYHFCWLSGDDVPQSLVHNMDRVTWALKEEMPEWCFGLGGRSASFGEGLGDMYDHATVVYEYKSGARVYAMCRTQNGCYGNSSDIIMGTKGTCYLGQKRIVGETNWQYQGPPNDPYQTEQQALFDSIRKGQPINSGYHMARSTMVTVLGQLAVYTGQAMQFEEVAKMDFQYRPAPEETRMDMEPPTLPDSTGNYPLPKPGISSLEWIAGPRRP</sequence>
<dbReference type="SUPFAM" id="SSF51735">
    <property type="entry name" value="NAD(P)-binding Rossmann-fold domains"/>
    <property type="match status" value="1"/>
</dbReference>
<evidence type="ECO:0000313" key="5">
    <source>
        <dbReference type="Proteomes" id="UP000215086"/>
    </source>
</evidence>
<accession>A0A286RD99</accession>
<dbReference type="SUPFAM" id="SSF55347">
    <property type="entry name" value="Glyceraldehyde-3-phosphate dehydrogenase-like, C-terminal domain"/>
    <property type="match status" value="1"/>
</dbReference>
<dbReference type="EC" id="1.1.1.18" evidence="4"/>
<evidence type="ECO:0000259" key="2">
    <source>
        <dbReference type="Pfam" id="PF01408"/>
    </source>
</evidence>
<evidence type="ECO:0000313" key="4">
    <source>
        <dbReference type="EMBL" id="ASV73931.1"/>
    </source>
</evidence>
<dbReference type="PROSITE" id="PS51318">
    <property type="entry name" value="TAT"/>
    <property type="match status" value="1"/>
</dbReference>
<feature type="domain" description="Gfo/Idh/MocA-like oxidoreductase N-terminal" evidence="2">
    <location>
        <begin position="46"/>
        <end position="173"/>
    </location>
</feature>
<feature type="domain" description="Gfo/Idh/MocA-like oxidoreductase C-terminal" evidence="3">
    <location>
        <begin position="193"/>
        <end position="344"/>
    </location>
</feature>
<dbReference type="KEGG" id="ttf:THTE_1329"/>